<reference evidence="1" key="2">
    <citation type="journal article" date="2024" name="Plant">
        <title>Genomic evolution and insights into agronomic trait innovations of Sesamum species.</title>
        <authorList>
            <person name="Miao H."/>
            <person name="Wang L."/>
            <person name="Qu L."/>
            <person name="Liu H."/>
            <person name="Sun Y."/>
            <person name="Le M."/>
            <person name="Wang Q."/>
            <person name="Wei S."/>
            <person name="Zheng Y."/>
            <person name="Lin W."/>
            <person name="Duan Y."/>
            <person name="Cao H."/>
            <person name="Xiong S."/>
            <person name="Wang X."/>
            <person name="Wei L."/>
            <person name="Li C."/>
            <person name="Ma Q."/>
            <person name="Ju M."/>
            <person name="Zhao R."/>
            <person name="Li G."/>
            <person name="Mu C."/>
            <person name="Tian Q."/>
            <person name="Mei H."/>
            <person name="Zhang T."/>
            <person name="Gao T."/>
            <person name="Zhang H."/>
        </authorList>
    </citation>
    <scope>NUCLEOTIDE SEQUENCE</scope>
    <source>
        <strain evidence="1">G02</strain>
    </source>
</reference>
<dbReference type="EMBL" id="JACGWJ010000004">
    <property type="protein sequence ID" value="KAL0424658.1"/>
    <property type="molecule type" value="Genomic_DNA"/>
</dbReference>
<evidence type="ECO:0000313" key="1">
    <source>
        <dbReference type="EMBL" id="KAL0424658.1"/>
    </source>
</evidence>
<accession>A0AAW2V6H8</accession>
<gene>
    <name evidence="1" type="ORF">Sradi_1000600</name>
</gene>
<dbReference type="AlphaFoldDB" id="A0AAW2V6H8"/>
<protein>
    <submittedName>
        <fullName evidence="1">Uncharacterized protein</fullName>
    </submittedName>
</protein>
<sequence>MLARLHDGQSEDRRASIRLSSRSLALIWIRSSLLFGNLQFNEEIEPLGFSSAAPTAWLALRNASPIRLSKT</sequence>
<organism evidence="1">
    <name type="scientific">Sesamum radiatum</name>
    <name type="common">Black benniseed</name>
    <dbReference type="NCBI Taxonomy" id="300843"/>
    <lineage>
        <taxon>Eukaryota</taxon>
        <taxon>Viridiplantae</taxon>
        <taxon>Streptophyta</taxon>
        <taxon>Embryophyta</taxon>
        <taxon>Tracheophyta</taxon>
        <taxon>Spermatophyta</taxon>
        <taxon>Magnoliopsida</taxon>
        <taxon>eudicotyledons</taxon>
        <taxon>Gunneridae</taxon>
        <taxon>Pentapetalae</taxon>
        <taxon>asterids</taxon>
        <taxon>lamiids</taxon>
        <taxon>Lamiales</taxon>
        <taxon>Pedaliaceae</taxon>
        <taxon>Sesamum</taxon>
    </lineage>
</organism>
<reference evidence="1" key="1">
    <citation type="submission" date="2020-06" db="EMBL/GenBank/DDBJ databases">
        <authorList>
            <person name="Li T."/>
            <person name="Hu X."/>
            <person name="Zhang T."/>
            <person name="Song X."/>
            <person name="Zhang H."/>
            <person name="Dai N."/>
            <person name="Sheng W."/>
            <person name="Hou X."/>
            <person name="Wei L."/>
        </authorList>
    </citation>
    <scope>NUCLEOTIDE SEQUENCE</scope>
    <source>
        <strain evidence="1">G02</strain>
        <tissue evidence="1">Leaf</tissue>
    </source>
</reference>
<comment type="caution">
    <text evidence="1">The sequence shown here is derived from an EMBL/GenBank/DDBJ whole genome shotgun (WGS) entry which is preliminary data.</text>
</comment>
<proteinExistence type="predicted"/>
<name>A0AAW2V6H8_SESRA</name>